<feature type="domain" description="Catalase core" evidence="9">
    <location>
        <begin position="1"/>
        <end position="41"/>
    </location>
</feature>
<evidence type="ECO:0000256" key="6">
    <source>
        <dbReference type="ARBA" id="ARBA00023002"/>
    </source>
</evidence>
<keyword evidence="6" id="KW-0560">Oxidoreductase</keyword>
<dbReference type="InterPro" id="IPR029062">
    <property type="entry name" value="Class_I_gatase-like"/>
</dbReference>
<keyword evidence="4" id="KW-0349">Heme</keyword>
<sequence length="185" mass="19854">MINAEGVARFVKFHWIPLAGANSLLRDEARKIAGKNSDFHRIKGRKVAILAADGVDGAAALAVMSVLKAGGAMAQIVAPRMGSLKVSSGQEGEKALQVDGLVTGLPSILFDAVYLPGGKDSIQALLKMAKVLADLLLPKQKLTCIELFFAAQHYLMEAYIHCKPMAASAHTREVDTKSEQRKKTE</sequence>
<dbReference type="InterPro" id="IPR041399">
    <property type="entry name" value="Catalase_large_C"/>
</dbReference>
<evidence type="ECO:0000256" key="1">
    <source>
        <dbReference type="ARBA" id="ARBA00001971"/>
    </source>
</evidence>
<evidence type="ECO:0000256" key="3">
    <source>
        <dbReference type="ARBA" id="ARBA00022559"/>
    </source>
</evidence>
<dbReference type="PANTHER" id="PTHR42821">
    <property type="entry name" value="CATALASE"/>
    <property type="match status" value="1"/>
</dbReference>
<keyword evidence="8" id="KW-0376">Hydrogen peroxide</keyword>
<dbReference type="AlphaFoldDB" id="A0A1D1UYH3"/>
<feature type="domain" description="Large catalase C-terminal" evidence="10">
    <location>
        <begin position="43"/>
        <end position="178"/>
    </location>
</feature>
<comment type="caution">
    <text evidence="11">The sequence shown here is derived from an EMBL/GenBank/DDBJ whole genome shotgun (WGS) entry which is preliminary data.</text>
</comment>
<dbReference type="GO" id="GO:0006979">
    <property type="term" value="P:response to oxidative stress"/>
    <property type="evidence" value="ECO:0007669"/>
    <property type="project" value="InterPro"/>
</dbReference>
<dbReference type="PANTHER" id="PTHR42821:SF1">
    <property type="entry name" value="CATALASE-B"/>
    <property type="match status" value="1"/>
</dbReference>
<dbReference type="EMBL" id="BDGG01000002">
    <property type="protein sequence ID" value="GAU94686.1"/>
    <property type="molecule type" value="Genomic_DNA"/>
</dbReference>
<dbReference type="SUPFAM" id="SSF56634">
    <property type="entry name" value="Heme-dependent catalase-like"/>
    <property type="match status" value="1"/>
</dbReference>
<dbReference type="GO" id="GO:0005829">
    <property type="term" value="C:cytosol"/>
    <property type="evidence" value="ECO:0007669"/>
    <property type="project" value="TreeGrafter"/>
</dbReference>
<dbReference type="GO" id="GO:0042744">
    <property type="term" value="P:hydrogen peroxide catabolic process"/>
    <property type="evidence" value="ECO:0007669"/>
    <property type="project" value="UniProtKB-KW"/>
</dbReference>
<dbReference type="STRING" id="947166.A0A1D1UYH3"/>
<dbReference type="InterPro" id="IPR020835">
    <property type="entry name" value="Catalase_sf"/>
</dbReference>
<dbReference type="InterPro" id="IPR024712">
    <property type="entry name" value="Catalase_clade2"/>
</dbReference>
<organism evidence="11 12">
    <name type="scientific">Ramazzottius varieornatus</name>
    <name type="common">Water bear</name>
    <name type="synonym">Tardigrade</name>
    <dbReference type="NCBI Taxonomy" id="947166"/>
    <lineage>
        <taxon>Eukaryota</taxon>
        <taxon>Metazoa</taxon>
        <taxon>Ecdysozoa</taxon>
        <taxon>Tardigrada</taxon>
        <taxon>Eutardigrada</taxon>
        <taxon>Parachela</taxon>
        <taxon>Hypsibioidea</taxon>
        <taxon>Ramazzottiidae</taxon>
        <taxon>Ramazzottius</taxon>
    </lineage>
</organism>
<comment type="cofactor">
    <cofactor evidence="1">
        <name>heme</name>
        <dbReference type="ChEBI" id="CHEBI:30413"/>
    </cofactor>
</comment>
<dbReference type="GO" id="GO:0020037">
    <property type="term" value="F:heme binding"/>
    <property type="evidence" value="ECO:0007669"/>
    <property type="project" value="InterPro"/>
</dbReference>
<keyword evidence="5" id="KW-0479">Metal-binding</keyword>
<dbReference type="EC" id="1.11.1.6" evidence="2"/>
<evidence type="ECO:0000313" key="12">
    <source>
        <dbReference type="Proteomes" id="UP000186922"/>
    </source>
</evidence>
<dbReference type="GO" id="GO:0046872">
    <property type="term" value="F:metal ion binding"/>
    <property type="evidence" value="ECO:0007669"/>
    <property type="project" value="UniProtKB-KW"/>
</dbReference>
<dbReference type="Gene3D" id="3.40.50.880">
    <property type="match status" value="1"/>
</dbReference>
<keyword evidence="3" id="KW-0575">Peroxidase</keyword>
<dbReference type="Pfam" id="PF18011">
    <property type="entry name" value="Catalase_C"/>
    <property type="match status" value="1"/>
</dbReference>
<keyword evidence="12" id="KW-1185">Reference proteome</keyword>
<evidence type="ECO:0000256" key="7">
    <source>
        <dbReference type="ARBA" id="ARBA00023004"/>
    </source>
</evidence>
<dbReference type="GO" id="GO:0004096">
    <property type="term" value="F:catalase activity"/>
    <property type="evidence" value="ECO:0007669"/>
    <property type="project" value="UniProtKB-EC"/>
</dbReference>
<reference evidence="11 12" key="1">
    <citation type="journal article" date="2016" name="Nat. Commun.">
        <title>Extremotolerant tardigrade genome and improved radiotolerance of human cultured cells by tardigrade-unique protein.</title>
        <authorList>
            <person name="Hashimoto T."/>
            <person name="Horikawa D.D."/>
            <person name="Saito Y."/>
            <person name="Kuwahara H."/>
            <person name="Kozuka-Hata H."/>
            <person name="Shin-I T."/>
            <person name="Minakuchi Y."/>
            <person name="Ohishi K."/>
            <person name="Motoyama A."/>
            <person name="Aizu T."/>
            <person name="Enomoto A."/>
            <person name="Kondo K."/>
            <person name="Tanaka S."/>
            <person name="Hara Y."/>
            <person name="Koshikawa S."/>
            <person name="Sagara H."/>
            <person name="Miura T."/>
            <person name="Yokobori S."/>
            <person name="Miyagawa K."/>
            <person name="Suzuki Y."/>
            <person name="Kubo T."/>
            <person name="Oyama M."/>
            <person name="Kohara Y."/>
            <person name="Fujiyama A."/>
            <person name="Arakawa K."/>
            <person name="Katayama T."/>
            <person name="Toyoda A."/>
            <person name="Kunieda T."/>
        </authorList>
    </citation>
    <scope>NUCLEOTIDE SEQUENCE [LARGE SCALE GENOMIC DNA]</scope>
    <source>
        <strain evidence="11 12">YOKOZUNA-1</strain>
    </source>
</reference>
<dbReference type="InterPro" id="IPR011614">
    <property type="entry name" value="Catalase_core"/>
</dbReference>
<evidence type="ECO:0000256" key="5">
    <source>
        <dbReference type="ARBA" id="ARBA00022723"/>
    </source>
</evidence>
<dbReference type="Proteomes" id="UP000186922">
    <property type="component" value="Unassembled WGS sequence"/>
</dbReference>
<evidence type="ECO:0000256" key="4">
    <source>
        <dbReference type="ARBA" id="ARBA00022617"/>
    </source>
</evidence>
<evidence type="ECO:0000256" key="8">
    <source>
        <dbReference type="ARBA" id="ARBA00023324"/>
    </source>
</evidence>
<gene>
    <name evidence="11" type="primary">RvY_06411-1</name>
    <name evidence="11" type="synonym">RvY_06411.1</name>
    <name evidence="11" type="ORF">RvY_06411</name>
</gene>
<keyword evidence="7" id="KW-0408">Iron</keyword>
<evidence type="ECO:0000259" key="10">
    <source>
        <dbReference type="Pfam" id="PF18011"/>
    </source>
</evidence>
<protein>
    <recommendedName>
        <fullName evidence="2">catalase</fullName>
        <ecNumber evidence="2">1.11.1.6</ecNumber>
    </recommendedName>
</protein>
<dbReference type="OrthoDB" id="6880011at2759"/>
<name>A0A1D1UYH3_RAMVA</name>
<evidence type="ECO:0000259" key="9">
    <source>
        <dbReference type="Pfam" id="PF00199"/>
    </source>
</evidence>
<dbReference type="SUPFAM" id="SSF52317">
    <property type="entry name" value="Class I glutamine amidotransferase-like"/>
    <property type="match status" value="1"/>
</dbReference>
<dbReference type="Gene3D" id="2.40.180.10">
    <property type="entry name" value="Catalase core domain"/>
    <property type="match status" value="1"/>
</dbReference>
<accession>A0A1D1UYH3</accession>
<dbReference type="Pfam" id="PF00199">
    <property type="entry name" value="Catalase"/>
    <property type="match status" value="1"/>
</dbReference>
<evidence type="ECO:0000313" key="11">
    <source>
        <dbReference type="EMBL" id="GAU94686.1"/>
    </source>
</evidence>
<evidence type="ECO:0000256" key="2">
    <source>
        <dbReference type="ARBA" id="ARBA00012314"/>
    </source>
</evidence>
<proteinExistence type="predicted"/>